<comment type="cofactor">
    <cofactor evidence="1">
        <name>FMN</name>
        <dbReference type="ChEBI" id="CHEBI:58210"/>
    </cofactor>
</comment>
<comment type="similarity">
    <text evidence="4">Belongs to the flavoredoxin family.</text>
</comment>
<gene>
    <name evidence="6" type="ORF">HZF24_11505</name>
</gene>
<dbReference type="PANTHER" id="PTHR33798:SF5">
    <property type="entry name" value="FLAVIN REDUCTASE LIKE DOMAIN-CONTAINING PROTEIN"/>
    <property type="match status" value="1"/>
</dbReference>
<dbReference type="Pfam" id="PF01613">
    <property type="entry name" value="Flavin_Reduct"/>
    <property type="match status" value="1"/>
</dbReference>
<dbReference type="RefSeq" id="WP_179238469.1">
    <property type="nucleotide sequence ID" value="NZ_JACBNQ010000013.1"/>
</dbReference>
<evidence type="ECO:0000259" key="5">
    <source>
        <dbReference type="SMART" id="SM00903"/>
    </source>
</evidence>
<dbReference type="GO" id="GO:0016646">
    <property type="term" value="F:oxidoreductase activity, acting on the CH-NH group of donors, NAD or NADP as acceptor"/>
    <property type="evidence" value="ECO:0007669"/>
    <property type="project" value="UniProtKB-ARBA"/>
</dbReference>
<evidence type="ECO:0000256" key="1">
    <source>
        <dbReference type="ARBA" id="ARBA00001917"/>
    </source>
</evidence>
<keyword evidence="3" id="KW-0288">FMN</keyword>
<evidence type="ECO:0000256" key="2">
    <source>
        <dbReference type="ARBA" id="ARBA00022630"/>
    </source>
</evidence>
<dbReference type="SUPFAM" id="SSF50475">
    <property type="entry name" value="FMN-binding split barrel"/>
    <property type="match status" value="1"/>
</dbReference>
<sequence length="207" mass="23695">MKKEISKDNLCNSVFCLQPSRPILCTTKNEDLSDHVAPFSWCVPLSTDPPMLTLSLLNAPRKSHSLCNIERTGEFVINLPDMNLIDDIVLASYHTKNGENKFDRSEFTKIKSKFVESVYIKECRSHLECKVESIIYPGDHALIIANIVNAVYDDNAFSDNMLINLQNFKPVIHVHNYMLKNKNSQIHVFLNPQGQIINEVMYPEKIE</sequence>
<evidence type="ECO:0000256" key="4">
    <source>
        <dbReference type="ARBA" id="ARBA00038054"/>
    </source>
</evidence>
<organism evidence="6 7">
    <name type="scientific">Sedimentibacter hydroxybenzoicus DSM 7310</name>
    <dbReference type="NCBI Taxonomy" id="1123245"/>
    <lineage>
        <taxon>Bacteria</taxon>
        <taxon>Bacillati</taxon>
        <taxon>Bacillota</taxon>
        <taxon>Tissierellia</taxon>
        <taxon>Sedimentibacter</taxon>
    </lineage>
</organism>
<evidence type="ECO:0000256" key="3">
    <source>
        <dbReference type="ARBA" id="ARBA00022643"/>
    </source>
</evidence>
<keyword evidence="7" id="KW-1185">Reference proteome</keyword>
<reference evidence="6" key="1">
    <citation type="submission" date="2020-07" db="EMBL/GenBank/DDBJ databases">
        <title>Genomic analysis of a strain of Sedimentibacter Hydroxybenzoicus DSM7310.</title>
        <authorList>
            <person name="Ma S."/>
        </authorList>
    </citation>
    <scope>NUCLEOTIDE SEQUENCE</scope>
    <source>
        <strain evidence="6">DSM 7310</strain>
    </source>
</reference>
<keyword evidence="2" id="KW-0285">Flavoprotein</keyword>
<proteinExistence type="inferred from homology"/>
<dbReference type="InterPro" id="IPR002563">
    <property type="entry name" value="Flavin_Rdtase-like_dom"/>
</dbReference>
<evidence type="ECO:0000313" key="6">
    <source>
        <dbReference type="EMBL" id="NYB74762.1"/>
    </source>
</evidence>
<accession>A0A974BL61</accession>
<protein>
    <submittedName>
        <fullName evidence="6">Flavin reductase family protein</fullName>
    </submittedName>
</protein>
<comment type="caution">
    <text evidence="6">The sequence shown here is derived from an EMBL/GenBank/DDBJ whole genome shotgun (WGS) entry which is preliminary data.</text>
</comment>
<feature type="domain" description="Flavin reductase like" evidence="5">
    <location>
        <begin position="16"/>
        <end position="159"/>
    </location>
</feature>
<dbReference type="AlphaFoldDB" id="A0A974BL61"/>
<dbReference type="EMBL" id="JACBNQ010000013">
    <property type="protein sequence ID" value="NYB74762.1"/>
    <property type="molecule type" value="Genomic_DNA"/>
</dbReference>
<name>A0A974BL61_SEDHY</name>
<dbReference type="Proteomes" id="UP000611629">
    <property type="component" value="Unassembled WGS sequence"/>
</dbReference>
<evidence type="ECO:0000313" key="7">
    <source>
        <dbReference type="Proteomes" id="UP000611629"/>
    </source>
</evidence>
<dbReference type="PANTHER" id="PTHR33798">
    <property type="entry name" value="FLAVOPROTEIN OXYGENASE"/>
    <property type="match status" value="1"/>
</dbReference>
<dbReference type="InterPro" id="IPR012349">
    <property type="entry name" value="Split_barrel_FMN-bd"/>
</dbReference>
<dbReference type="SMART" id="SM00903">
    <property type="entry name" value="Flavin_Reduct"/>
    <property type="match status" value="1"/>
</dbReference>
<dbReference type="GO" id="GO:0010181">
    <property type="term" value="F:FMN binding"/>
    <property type="evidence" value="ECO:0007669"/>
    <property type="project" value="InterPro"/>
</dbReference>
<dbReference type="Gene3D" id="2.30.110.10">
    <property type="entry name" value="Electron Transport, Fmn-binding Protein, Chain A"/>
    <property type="match status" value="1"/>
</dbReference>